<feature type="compositionally biased region" description="Basic residues" evidence="1">
    <location>
        <begin position="54"/>
        <end position="69"/>
    </location>
</feature>
<reference evidence="2 3" key="1">
    <citation type="journal article" date="2019" name="Commun. Biol.">
        <title>The bagworm genome reveals a unique fibroin gene that provides high tensile strength.</title>
        <authorList>
            <person name="Kono N."/>
            <person name="Nakamura H."/>
            <person name="Ohtoshi R."/>
            <person name="Tomita M."/>
            <person name="Numata K."/>
            <person name="Arakawa K."/>
        </authorList>
    </citation>
    <scope>NUCLEOTIDE SEQUENCE [LARGE SCALE GENOMIC DNA]</scope>
</reference>
<organism evidence="2 3">
    <name type="scientific">Eumeta variegata</name>
    <name type="common">Bagworm moth</name>
    <name type="synonym">Eumeta japonica</name>
    <dbReference type="NCBI Taxonomy" id="151549"/>
    <lineage>
        <taxon>Eukaryota</taxon>
        <taxon>Metazoa</taxon>
        <taxon>Ecdysozoa</taxon>
        <taxon>Arthropoda</taxon>
        <taxon>Hexapoda</taxon>
        <taxon>Insecta</taxon>
        <taxon>Pterygota</taxon>
        <taxon>Neoptera</taxon>
        <taxon>Endopterygota</taxon>
        <taxon>Lepidoptera</taxon>
        <taxon>Glossata</taxon>
        <taxon>Ditrysia</taxon>
        <taxon>Tineoidea</taxon>
        <taxon>Psychidae</taxon>
        <taxon>Oiketicinae</taxon>
        <taxon>Eumeta</taxon>
    </lineage>
</organism>
<evidence type="ECO:0000256" key="1">
    <source>
        <dbReference type="SAM" id="MobiDB-lite"/>
    </source>
</evidence>
<dbReference type="AlphaFoldDB" id="A0A4C1ZBV8"/>
<comment type="caution">
    <text evidence="2">The sequence shown here is derived from an EMBL/GenBank/DDBJ whole genome shotgun (WGS) entry which is preliminary data.</text>
</comment>
<keyword evidence="3" id="KW-1185">Reference proteome</keyword>
<sequence>MNPLNVRSTRAGCAHTLSPQSLVRRWRYRRYRRARIAFTNTYDRVSVAIGALHPHKRAPRPRRACRIRSARSNAV</sequence>
<accession>A0A4C1ZBV8</accession>
<evidence type="ECO:0000313" key="2">
    <source>
        <dbReference type="EMBL" id="GBP85308.1"/>
    </source>
</evidence>
<dbReference type="EMBL" id="BGZK01001728">
    <property type="protein sequence ID" value="GBP85308.1"/>
    <property type="molecule type" value="Genomic_DNA"/>
</dbReference>
<gene>
    <name evidence="2" type="ORF">EVAR_63647_1</name>
</gene>
<evidence type="ECO:0000313" key="3">
    <source>
        <dbReference type="Proteomes" id="UP000299102"/>
    </source>
</evidence>
<name>A0A4C1ZBV8_EUMVA</name>
<feature type="region of interest" description="Disordered" evidence="1">
    <location>
        <begin position="54"/>
        <end position="75"/>
    </location>
</feature>
<protein>
    <submittedName>
        <fullName evidence="2">Uncharacterized protein</fullName>
    </submittedName>
</protein>
<dbReference type="Proteomes" id="UP000299102">
    <property type="component" value="Unassembled WGS sequence"/>
</dbReference>
<proteinExistence type="predicted"/>